<dbReference type="KEGG" id="clec:106663162"/>
<dbReference type="AlphaFoldDB" id="A0A8I6RH71"/>
<dbReference type="OMA" id="GEHFINY"/>
<protein>
    <recommendedName>
        <fullName evidence="4">CPR type cuticle protein</fullName>
    </recommendedName>
</protein>
<keyword evidence="1" id="KW-0732">Signal</keyword>
<name>A0A8I6RH71_CIMLE</name>
<evidence type="ECO:0008006" key="4">
    <source>
        <dbReference type="Google" id="ProtNLM"/>
    </source>
</evidence>
<evidence type="ECO:0000313" key="3">
    <source>
        <dbReference type="Proteomes" id="UP000494040"/>
    </source>
</evidence>
<reference evidence="2" key="1">
    <citation type="submission" date="2022-01" db="UniProtKB">
        <authorList>
            <consortium name="EnsemblMetazoa"/>
        </authorList>
    </citation>
    <scope>IDENTIFICATION</scope>
</reference>
<evidence type="ECO:0000256" key="1">
    <source>
        <dbReference type="SAM" id="SignalP"/>
    </source>
</evidence>
<feature type="signal peptide" evidence="1">
    <location>
        <begin position="1"/>
        <end position="19"/>
    </location>
</feature>
<evidence type="ECO:0000313" key="2">
    <source>
        <dbReference type="EnsemblMetazoa" id="XP_014243264.1"/>
    </source>
</evidence>
<organism evidence="2 3">
    <name type="scientific">Cimex lectularius</name>
    <name type="common">Bed bug</name>
    <name type="synonym">Acanthia lectularia</name>
    <dbReference type="NCBI Taxonomy" id="79782"/>
    <lineage>
        <taxon>Eukaryota</taxon>
        <taxon>Metazoa</taxon>
        <taxon>Ecdysozoa</taxon>
        <taxon>Arthropoda</taxon>
        <taxon>Hexapoda</taxon>
        <taxon>Insecta</taxon>
        <taxon>Pterygota</taxon>
        <taxon>Neoptera</taxon>
        <taxon>Paraneoptera</taxon>
        <taxon>Hemiptera</taxon>
        <taxon>Heteroptera</taxon>
        <taxon>Panheteroptera</taxon>
        <taxon>Cimicomorpha</taxon>
        <taxon>Cimicidae</taxon>
        <taxon>Cimex</taxon>
    </lineage>
</organism>
<proteinExistence type="predicted"/>
<accession>A0A8I6RH71</accession>
<dbReference type="Proteomes" id="UP000494040">
    <property type="component" value="Unassembled WGS sequence"/>
</dbReference>
<dbReference type="OrthoDB" id="7677333at2759"/>
<dbReference type="EnsemblMetazoa" id="XM_014387778.2">
    <property type="protein sequence ID" value="XP_014243264.1"/>
    <property type="gene ID" value="LOC106663162"/>
</dbReference>
<feature type="chain" id="PRO_5035231567" description="CPR type cuticle protein" evidence="1">
    <location>
        <begin position="20"/>
        <end position="100"/>
    </location>
</feature>
<keyword evidence="3" id="KW-1185">Reference proteome</keyword>
<dbReference type="RefSeq" id="XP_014243264.1">
    <property type="nucleotide sequence ID" value="XM_014387778.2"/>
</dbReference>
<dbReference type="GeneID" id="106663162"/>
<sequence>MRNACFFSFLLLSALTVTAEPAGVVQALLEGTFGTPLFYRTQTVKFDSEVAKRRNPEFEAIHGHHSEYLIERFGLGEDGRQAERLQKQRQRDAQLYTNNY</sequence>